<evidence type="ECO:0000313" key="2">
    <source>
        <dbReference type="Proteomes" id="UP000069940"/>
    </source>
</evidence>
<accession>A0ABM2A2W9</accession>
<sequence>MDEMCRDGNEKFGVLGKTVFASLRAFDVISSFPPDYMHAVLLGVMKQVWTMWTESEFHKQPFYIGNSLQEVEKRLLSFRPPSSFARYPRQLKEFKKYKANEWEAILLHYIYPALKGILPQVYLDHIMLLSSSIFKLLSPKLNESTINGCDKQLKQFETKFQTLYGRESMTYNVHLVRHLIQAVRNFGALYNFSLFPYESGNAMLLAYRTSNKKPILQIERKYCINKMCHYTELPSASPIQNWVKTVWTKEHTPLQFDSKTVFVPCDSVVYDDDVDEIIFSVHSRCHKNGLVLCTRDICKGSNYDDSWIEKNGSFYCITHILCDKNNLIYIVGQRAKTKKIYDNLYACHLTEEIRVVKVNDSVQQCIAMQIEQNQTIERFISRCKIRTQCD</sequence>
<reference evidence="2" key="1">
    <citation type="journal article" date="2015" name="Proc. Natl. Acad. Sci. U.S.A.">
        <title>Genome sequence of the Asian Tiger mosquito, Aedes albopictus, reveals insights into its biology, genetics, and evolution.</title>
        <authorList>
            <person name="Chen X.G."/>
            <person name="Jiang X."/>
            <person name="Gu J."/>
            <person name="Xu M."/>
            <person name="Wu Y."/>
            <person name="Deng Y."/>
            <person name="Zhang C."/>
            <person name="Bonizzoni M."/>
            <person name="Dermauw W."/>
            <person name="Vontas J."/>
            <person name="Armbruster P."/>
            <person name="Huang X."/>
            <person name="Yang Y."/>
            <person name="Zhang H."/>
            <person name="He W."/>
            <person name="Peng H."/>
            <person name="Liu Y."/>
            <person name="Wu K."/>
            <person name="Chen J."/>
            <person name="Lirakis M."/>
            <person name="Topalis P."/>
            <person name="Van Leeuwen T."/>
            <person name="Hall A.B."/>
            <person name="Jiang X."/>
            <person name="Thorpe C."/>
            <person name="Mueller R.L."/>
            <person name="Sun C."/>
            <person name="Waterhouse R.M."/>
            <person name="Yan G."/>
            <person name="Tu Z.J."/>
            <person name="Fang X."/>
            <person name="James A.A."/>
        </authorList>
    </citation>
    <scope>NUCLEOTIDE SEQUENCE [LARGE SCALE GENOMIC DNA]</scope>
    <source>
        <strain evidence="2">Foshan</strain>
    </source>
</reference>
<dbReference type="PANTHER" id="PTHR46579">
    <property type="entry name" value="F5/8 TYPE C DOMAIN-CONTAINING PROTEIN-RELATED"/>
    <property type="match status" value="1"/>
</dbReference>
<dbReference type="Proteomes" id="UP000069940">
    <property type="component" value="Unassembled WGS sequence"/>
</dbReference>
<dbReference type="PANTHER" id="PTHR46579:SF1">
    <property type="entry name" value="F5_8 TYPE C DOMAIN-CONTAINING PROTEIN"/>
    <property type="match status" value="1"/>
</dbReference>
<dbReference type="RefSeq" id="XP_062700995.1">
    <property type="nucleotide sequence ID" value="XM_062845011.1"/>
</dbReference>
<reference evidence="1" key="2">
    <citation type="submission" date="2025-05" db="UniProtKB">
        <authorList>
            <consortium name="EnsemblMetazoa"/>
        </authorList>
    </citation>
    <scope>IDENTIFICATION</scope>
    <source>
        <strain evidence="1">Foshan</strain>
    </source>
</reference>
<protein>
    <submittedName>
        <fullName evidence="1">Uncharacterized protein</fullName>
    </submittedName>
</protein>
<keyword evidence="2" id="KW-1185">Reference proteome</keyword>
<evidence type="ECO:0000313" key="1">
    <source>
        <dbReference type="EnsemblMetazoa" id="AALFPA23_023938.P35680"/>
    </source>
</evidence>
<name>A0ABM2A2W9_AEDAL</name>
<organism evidence="1 2">
    <name type="scientific">Aedes albopictus</name>
    <name type="common">Asian tiger mosquito</name>
    <name type="synonym">Stegomyia albopicta</name>
    <dbReference type="NCBI Taxonomy" id="7160"/>
    <lineage>
        <taxon>Eukaryota</taxon>
        <taxon>Metazoa</taxon>
        <taxon>Ecdysozoa</taxon>
        <taxon>Arthropoda</taxon>
        <taxon>Hexapoda</taxon>
        <taxon>Insecta</taxon>
        <taxon>Pterygota</taxon>
        <taxon>Neoptera</taxon>
        <taxon>Endopterygota</taxon>
        <taxon>Diptera</taxon>
        <taxon>Nematocera</taxon>
        <taxon>Culicoidea</taxon>
        <taxon>Culicidae</taxon>
        <taxon>Culicinae</taxon>
        <taxon>Aedini</taxon>
        <taxon>Aedes</taxon>
        <taxon>Stegomyia</taxon>
    </lineage>
</organism>
<dbReference type="GeneID" id="134285047"/>
<proteinExistence type="predicted"/>
<dbReference type="EnsemblMetazoa" id="AALFPA23_023938.R35680">
    <property type="protein sequence ID" value="AALFPA23_023938.P35680"/>
    <property type="gene ID" value="AALFPA23_023938"/>
</dbReference>